<dbReference type="AlphaFoldDB" id="W2RKJ8"/>
<accession>W2RKJ8</accession>
<evidence type="ECO:0000256" key="1">
    <source>
        <dbReference type="SAM" id="SignalP"/>
    </source>
</evidence>
<dbReference type="eggNOG" id="ENOG502S4CM">
    <property type="taxonomic scope" value="Eukaryota"/>
</dbReference>
<gene>
    <name evidence="2" type="ORF">HMPREF1541_08531</name>
</gene>
<dbReference type="Proteomes" id="UP000030752">
    <property type="component" value="Unassembled WGS sequence"/>
</dbReference>
<dbReference type="OrthoDB" id="3354680at2759"/>
<dbReference type="InParanoid" id="W2RKJ8"/>
<reference evidence="2 3" key="1">
    <citation type="submission" date="2013-03" db="EMBL/GenBank/DDBJ databases">
        <title>The Genome Sequence of Phialophora europaea CBS 101466.</title>
        <authorList>
            <consortium name="The Broad Institute Genomics Platform"/>
            <person name="Cuomo C."/>
            <person name="de Hoog S."/>
            <person name="Gorbushina A."/>
            <person name="Walker B."/>
            <person name="Young S.K."/>
            <person name="Zeng Q."/>
            <person name="Gargeya S."/>
            <person name="Fitzgerald M."/>
            <person name="Haas B."/>
            <person name="Abouelleil A."/>
            <person name="Allen A.W."/>
            <person name="Alvarado L."/>
            <person name="Arachchi H.M."/>
            <person name="Berlin A.M."/>
            <person name="Chapman S.B."/>
            <person name="Gainer-Dewar J."/>
            <person name="Goldberg J."/>
            <person name="Griggs A."/>
            <person name="Gujja S."/>
            <person name="Hansen M."/>
            <person name="Howarth C."/>
            <person name="Imamovic A."/>
            <person name="Ireland A."/>
            <person name="Larimer J."/>
            <person name="McCowan C."/>
            <person name="Murphy C."/>
            <person name="Pearson M."/>
            <person name="Poon T.W."/>
            <person name="Priest M."/>
            <person name="Roberts A."/>
            <person name="Saif S."/>
            <person name="Shea T."/>
            <person name="Sisk P."/>
            <person name="Sykes S."/>
            <person name="Wortman J."/>
            <person name="Nusbaum C."/>
            <person name="Birren B."/>
        </authorList>
    </citation>
    <scope>NUCLEOTIDE SEQUENCE [LARGE SCALE GENOMIC DNA]</scope>
    <source>
        <strain evidence="2 3">CBS 101466</strain>
    </source>
</reference>
<dbReference type="GeneID" id="19975870"/>
<evidence type="ECO:0000313" key="2">
    <source>
        <dbReference type="EMBL" id="ETN36254.1"/>
    </source>
</evidence>
<evidence type="ECO:0000313" key="3">
    <source>
        <dbReference type="Proteomes" id="UP000030752"/>
    </source>
</evidence>
<dbReference type="VEuPathDB" id="FungiDB:HMPREF1541_08531"/>
<protein>
    <submittedName>
        <fullName evidence="2">Uncharacterized protein</fullName>
    </submittedName>
</protein>
<proteinExistence type="predicted"/>
<organism evidence="2 3">
    <name type="scientific">Cyphellophora europaea (strain CBS 101466)</name>
    <name type="common">Phialophora europaea</name>
    <dbReference type="NCBI Taxonomy" id="1220924"/>
    <lineage>
        <taxon>Eukaryota</taxon>
        <taxon>Fungi</taxon>
        <taxon>Dikarya</taxon>
        <taxon>Ascomycota</taxon>
        <taxon>Pezizomycotina</taxon>
        <taxon>Eurotiomycetes</taxon>
        <taxon>Chaetothyriomycetidae</taxon>
        <taxon>Chaetothyriales</taxon>
        <taxon>Cyphellophoraceae</taxon>
        <taxon>Cyphellophora</taxon>
    </lineage>
</organism>
<name>W2RKJ8_CYPE1</name>
<dbReference type="RefSeq" id="XP_008721072.1">
    <property type="nucleotide sequence ID" value="XM_008722850.1"/>
</dbReference>
<dbReference type="HOGENOM" id="CLU_090700_0_0_1"/>
<sequence length="275" mass="30281">MPPPLTLTLLLIPPTLYALHLSHRLAPTSHLPITSSATTAFSLTTSPTIATLVNPARHAITTDSRSVCLSSSHLPLSPSGYHSLSDREILTKFVRGVFGGWVFAPERWALGWARWWGMPDILDIRALGEGEAGKGKGKGVELWGQGEVRAVEEWRVGMRVVGTFEVVHVKVAEEVGVGGEDGMERESYVDFVFGSDTGFLRGMHRFSVLWRWEAADGVTDGEGGGQETCELRFSCLTCDPMREQPSMSKWLQRFHLVYAMLLFREGVAEVLAPKG</sequence>
<feature type="signal peptide" evidence="1">
    <location>
        <begin position="1"/>
        <end position="18"/>
    </location>
</feature>
<dbReference type="EMBL" id="KB822725">
    <property type="protein sequence ID" value="ETN36254.1"/>
    <property type="molecule type" value="Genomic_DNA"/>
</dbReference>
<keyword evidence="3" id="KW-1185">Reference proteome</keyword>
<feature type="chain" id="PRO_5004824813" evidence="1">
    <location>
        <begin position="19"/>
        <end position="275"/>
    </location>
</feature>
<keyword evidence="1" id="KW-0732">Signal</keyword>